<keyword evidence="3 11" id="KW-1134">Transmembrane beta strand</keyword>
<keyword evidence="10 11" id="KW-0998">Cell outer membrane</keyword>
<keyword evidence="2 11" id="KW-0813">Transport</keyword>
<comment type="similarity">
    <text evidence="11 12">Belongs to the TonB-dependent receptor family.</text>
</comment>
<keyword evidence="7" id="KW-0406">Ion transport</keyword>
<dbReference type="Gene3D" id="2.170.130.10">
    <property type="entry name" value="TonB-dependent receptor, plug domain"/>
    <property type="match status" value="1"/>
</dbReference>
<accession>A0A841HU00</accession>
<evidence type="ECO:0000256" key="8">
    <source>
        <dbReference type="ARBA" id="ARBA00023077"/>
    </source>
</evidence>
<evidence type="ECO:0000256" key="11">
    <source>
        <dbReference type="PROSITE-ProRule" id="PRU01360"/>
    </source>
</evidence>
<sequence length="684" mass="74410">MRYRVATGCGAVLLATSSAVLGGGIPTSVLEEVTVVGQLARLNGSPVSASQGVVTSEQLELRPTLRTGEMLEVVPGLIVTQHSGDGKANQYFLRGFNLDHGTDLATSVDGVPVNMPTHGHGQGYTDINFVIPELVESVAYRKGTYYAETGNFSAAGAVDLRYRKKVDGALAVFEGGENDFMRGLFAASPEVGPGVLLVGLEYAHIDGPWVLEENFEKINGLVRYTQPLATGQFSVTAQGYDGDWRSTDQIPQRAVDSGQIDRFGFVDPTDAGASHRYGLSVDWDGAVAGGTLSALAYAVDYRLNLFSNFSYFIDQENGDQFEQFDDRRIYGTDIAWRNGFELAGRPQELLLGVQVRSDDIDKVGLYRTIARERFQTIREDSVTQTSYSAYASIDTRWSDLVRTTIGLRGDAFEFGVDASLLENAGSASDSIVSPKFAMVIGPWRQTELFLDVGKGFHSNDARGTTITVDPADGVTPADRVDPLVDALGADIGIRTAIIPTMQLSVSVWSLDLDSELLFVGDAGTTEASRASERRGVELAAIWNPVSWLIVDADLAWSRARFTDDDPAGDRIPGAIENVASLGVAIDHPSGWFGGARFRHFGEAPLIEDNSVRSSPTTLVNLEAGYRFSNRWRVSAGLYNVFDSKDNDITYFYESQLANETEPVEDIHFHPVEPRTVRVRVGTAF</sequence>
<keyword evidence="8 12" id="KW-0798">TonB box</keyword>
<evidence type="ECO:0000256" key="2">
    <source>
        <dbReference type="ARBA" id="ARBA00022448"/>
    </source>
</evidence>
<evidence type="ECO:0000256" key="7">
    <source>
        <dbReference type="ARBA" id="ARBA00023065"/>
    </source>
</evidence>
<dbReference type="PANTHER" id="PTHR32552">
    <property type="entry name" value="FERRICHROME IRON RECEPTOR-RELATED"/>
    <property type="match status" value="1"/>
</dbReference>
<evidence type="ECO:0000259" key="15">
    <source>
        <dbReference type="Pfam" id="PF07715"/>
    </source>
</evidence>
<dbReference type="GO" id="GO:0009279">
    <property type="term" value="C:cell outer membrane"/>
    <property type="evidence" value="ECO:0007669"/>
    <property type="project" value="UniProtKB-SubCell"/>
</dbReference>
<dbReference type="PROSITE" id="PS52016">
    <property type="entry name" value="TONB_DEPENDENT_REC_3"/>
    <property type="match status" value="1"/>
</dbReference>
<evidence type="ECO:0000259" key="14">
    <source>
        <dbReference type="Pfam" id="PF00593"/>
    </source>
</evidence>
<keyword evidence="9 11" id="KW-0472">Membrane</keyword>
<evidence type="ECO:0000256" key="4">
    <source>
        <dbReference type="ARBA" id="ARBA00022496"/>
    </source>
</evidence>
<protein>
    <submittedName>
        <fullName evidence="16">Outer membrane receptor protein involved in Fe transport</fullName>
    </submittedName>
</protein>
<keyword evidence="5 11" id="KW-0812">Transmembrane</keyword>
<feature type="chain" id="PRO_5032570254" evidence="13">
    <location>
        <begin position="23"/>
        <end position="684"/>
    </location>
</feature>
<comment type="caution">
    <text evidence="16">The sequence shown here is derived from an EMBL/GenBank/DDBJ whole genome shotgun (WGS) entry which is preliminary data.</text>
</comment>
<keyword evidence="4" id="KW-0410">Iron transport</keyword>
<evidence type="ECO:0000256" key="6">
    <source>
        <dbReference type="ARBA" id="ARBA00023004"/>
    </source>
</evidence>
<dbReference type="RefSeq" id="WP_184334710.1">
    <property type="nucleotide sequence ID" value="NZ_JACHHZ010000005.1"/>
</dbReference>
<name>A0A841HU00_9GAMM</name>
<dbReference type="Gene3D" id="2.40.170.20">
    <property type="entry name" value="TonB-dependent receptor, beta-barrel domain"/>
    <property type="match status" value="1"/>
</dbReference>
<comment type="subcellular location">
    <subcellularLocation>
        <location evidence="1 11">Cell outer membrane</location>
        <topology evidence="1 11">Multi-pass membrane protein</topology>
    </subcellularLocation>
</comment>
<evidence type="ECO:0000256" key="13">
    <source>
        <dbReference type="SAM" id="SignalP"/>
    </source>
</evidence>
<evidence type="ECO:0000256" key="9">
    <source>
        <dbReference type="ARBA" id="ARBA00023136"/>
    </source>
</evidence>
<dbReference type="InterPro" id="IPR039426">
    <property type="entry name" value="TonB-dep_rcpt-like"/>
</dbReference>
<dbReference type="Pfam" id="PF07715">
    <property type="entry name" value="Plug"/>
    <property type="match status" value="1"/>
</dbReference>
<feature type="domain" description="TonB-dependent receptor plug" evidence="15">
    <location>
        <begin position="48"/>
        <end position="157"/>
    </location>
</feature>
<keyword evidence="17" id="KW-1185">Reference proteome</keyword>
<gene>
    <name evidence="16" type="ORF">HNQ60_004215</name>
</gene>
<evidence type="ECO:0000256" key="12">
    <source>
        <dbReference type="RuleBase" id="RU003357"/>
    </source>
</evidence>
<dbReference type="InterPro" id="IPR037066">
    <property type="entry name" value="Plug_dom_sf"/>
</dbReference>
<keyword evidence="16" id="KW-0675">Receptor</keyword>
<evidence type="ECO:0000256" key="5">
    <source>
        <dbReference type="ARBA" id="ARBA00022692"/>
    </source>
</evidence>
<evidence type="ECO:0000256" key="10">
    <source>
        <dbReference type="ARBA" id="ARBA00023237"/>
    </source>
</evidence>
<dbReference type="GO" id="GO:0006826">
    <property type="term" value="P:iron ion transport"/>
    <property type="evidence" value="ECO:0007669"/>
    <property type="project" value="UniProtKB-KW"/>
</dbReference>
<dbReference type="InterPro" id="IPR012910">
    <property type="entry name" value="Plug_dom"/>
</dbReference>
<dbReference type="EMBL" id="JACHHZ010000005">
    <property type="protein sequence ID" value="MBB6095325.1"/>
    <property type="molecule type" value="Genomic_DNA"/>
</dbReference>
<evidence type="ECO:0000256" key="1">
    <source>
        <dbReference type="ARBA" id="ARBA00004571"/>
    </source>
</evidence>
<dbReference type="Proteomes" id="UP000588068">
    <property type="component" value="Unassembled WGS sequence"/>
</dbReference>
<dbReference type="AlphaFoldDB" id="A0A841HU00"/>
<dbReference type="SUPFAM" id="SSF56935">
    <property type="entry name" value="Porins"/>
    <property type="match status" value="1"/>
</dbReference>
<reference evidence="16 17" key="1">
    <citation type="submission" date="2020-08" db="EMBL/GenBank/DDBJ databases">
        <title>Genomic Encyclopedia of Type Strains, Phase IV (KMG-IV): sequencing the most valuable type-strain genomes for metagenomic binning, comparative biology and taxonomic classification.</title>
        <authorList>
            <person name="Goeker M."/>
        </authorList>
    </citation>
    <scope>NUCLEOTIDE SEQUENCE [LARGE SCALE GENOMIC DNA]</scope>
    <source>
        <strain evidence="16 17">DSM 26723</strain>
    </source>
</reference>
<evidence type="ECO:0000256" key="3">
    <source>
        <dbReference type="ARBA" id="ARBA00022452"/>
    </source>
</evidence>
<evidence type="ECO:0000313" key="17">
    <source>
        <dbReference type="Proteomes" id="UP000588068"/>
    </source>
</evidence>
<keyword evidence="6" id="KW-0408">Iron</keyword>
<feature type="signal peptide" evidence="13">
    <location>
        <begin position="1"/>
        <end position="22"/>
    </location>
</feature>
<organism evidence="16 17">
    <name type="scientific">Povalibacter uvarum</name>
    <dbReference type="NCBI Taxonomy" id="732238"/>
    <lineage>
        <taxon>Bacteria</taxon>
        <taxon>Pseudomonadati</taxon>
        <taxon>Pseudomonadota</taxon>
        <taxon>Gammaproteobacteria</taxon>
        <taxon>Steroidobacterales</taxon>
        <taxon>Steroidobacteraceae</taxon>
        <taxon>Povalibacter</taxon>
    </lineage>
</organism>
<evidence type="ECO:0000313" key="16">
    <source>
        <dbReference type="EMBL" id="MBB6095325.1"/>
    </source>
</evidence>
<dbReference type="InterPro" id="IPR036942">
    <property type="entry name" value="Beta-barrel_TonB_sf"/>
</dbReference>
<dbReference type="PANTHER" id="PTHR32552:SF81">
    <property type="entry name" value="TONB-DEPENDENT OUTER MEMBRANE RECEPTOR"/>
    <property type="match status" value="1"/>
</dbReference>
<dbReference type="InterPro" id="IPR000531">
    <property type="entry name" value="Beta-barrel_TonB"/>
</dbReference>
<keyword evidence="13" id="KW-0732">Signal</keyword>
<feature type="domain" description="TonB-dependent receptor-like beta-barrel" evidence="14">
    <location>
        <begin position="223"/>
        <end position="640"/>
    </location>
</feature>
<proteinExistence type="inferred from homology"/>
<dbReference type="Pfam" id="PF00593">
    <property type="entry name" value="TonB_dep_Rec_b-barrel"/>
    <property type="match status" value="1"/>
</dbReference>